<dbReference type="PANTHER" id="PTHR46390">
    <property type="entry name" value="MANNOSE-1-PHOSPHATE GUANYLYLTRANSFERASE"/>
    <property type="match status" value="1"/>
</dbReference>
<sequence>MLLPVVMAGGSGTRLWPLSRTLYPKQFLSLNSRLTMLQETLRRLDKVEHKPALVICNESHRFIVAEQLRKEGLKHSGILLEPVGRNTAPAVALAALQAMVTGDDPILLVLAADHEIQNEDNFIDAVLAAKNFAEQGKLVTFGIVPTSPETGYGYIKSGEYLDGKGYKVAAFVEKPELHVAQQYISDGGYLWNSGMFMFRASVFINELKKFRPDILASCQRSLSSSIQDLDFIRLDNASFSCCPEESIDYAVMEKTAEAVVVPLNAQWSDVGSWSALWEISSKDQSGNAIRGDVLVEDATDSYLYSQHRLIGAVGIKDLVVVETKDAVLVAHKDKVQQVKNIVAQLKKNNRTEYLQHREIFRPWGSHDTIAEGPRFQVKHVIVLPGHITAKQIHYHRTEHWIVVSGTAKVHLEDKTYLVSENESTYIPVGVPHAIENPGKIPLEIIEVRSGVYLEEDDVIRVSSSGVGY</sequence>
<dbReference type="EMBL" id="AB812065">
    <property type="protein sequence ID" value="BAQ01799.1"/>
    <property type="molecule type" value="Genomic_DNA"/>
</dbReference>
<dbReference type="GO" id="GO:0009298">
    <property type="term" value="P:GDP-mannose biosynthetic process"/>
    <property type="evidence" value="ECO:0007669"/>
    <property type="project" value="UniProtKB-UniPathway"/>
</dbReference>
<evidence type="ECO:0000259" key="10">
    <source>
        <dbReference type="Pfam" id="PF00483"/>
    </source>
</evidence>
<feature type="domain" description="Mannose-6-phosphate isomerase type II C-terminal" evidence="11">
    <location>
        <begin position="348"/>
        <end position="461"/>
    </location>
</feature>
<dbReference type="InterPro" id="IPR005835">
    <property type="entry name" value="NTP_transferase_dom"/>
</dbReference>
<reference evidence="14" key="1">
    <citation type="journal article" date="2014" name="DNA Res.">
        <title>A complete view of the genetic diversity of the Escherichia coli O-antigen biosynthesis gene cluster.</title>
        <authorList>
            <person name="Iguchi A."/>
            <person name="Iyoda S."/>
            <person name="Kikuchi T."/>
            <person name="Ogura Y."/>
            <person name="Katsura K."/>
            <person name="Ohnishi M."/>
            <person name="Hayashi T."/>
            <person name="Thomson N.R."/>
        </authorList>
    </citation>
    <scope>NUCLEOTIDE SEQUENCE</scope>
    <source>
        <strain evidence="14">E1585-68</strain>
    </source>
</reference>
<dbReference type="Pfam" id="PF22640">
    <property type="entry name" value="ManC_GMP_beta-helix"/>
    <property type="match status" value="1"/>
</dbReference>
<feature type="domain" description="MannoseP isomerase/GMP-like beta-helix" evidence="12">
    <location>
        <begin position="297"/>
        <end position="345"/>
    </location>
</feature>
<dbReference type="InterPro" id="IPR001538">
    <property type="entry name" value="Man6P_isomerase-2_C"/>
</dbReference>
<evidence type="ECO:0000256" key="9">
    <source>
        <dbReference type="RuleBase" id="RU004190"/>
    </source>
</evidence>
<reference evidence="13" key="2">
    <citation type="journal article" date="2016" name="PLoS ONE">
        <title>Comparison of O-Antigen Gene Clusters of All O-Serogroups of Escherichia coli and Proposal for Adopting a New Nomenclature for O-Typing.</title>
        <authorList>
            <person name="DebRoy C."/>
            <person name="Fratamico P.M."/>
            <person name="Yan X."/>
            <person name="Baranzoni G."/>
            <person name="Liu Y."/>
            <person name="Needleman D.S."/>
            <person name="Tebbs R."/>
            <person name="O'Connell C.D."/>
            <person name="Allred A."/>
            <person name="Swimley M."/>
            <person name="Mwangi M."/>
            <person name="Kapur V."/>
            <person name="Raygoza Garay J.A."/>
            <person name="Roberts E.L."/>
            <person name="Katani R."/>
        </authorList>
    </citation>
    <scope>NUCLEOTIDE SEQUENCE</scope>
    <source>
        <strain evidence="13">E 1585-68</strain>
    </source>
</reference>
<dbReference type="RefSeq" id="WP_032314591.1">
    <property type="nucleotide sequence ID" value="NZ_AP027639.1"/>
</dbReference>
<evidence type="ECO:0000256" key="2">
    <source>
        <dbReference type="ARBA" id="ARBA00006115"/>
    </source>
</evidence>
<dbReference type="CDD" id="cd02213">
    <property type="entry name" value="cupin_PMI_typeII_C"/>
    <property type="match status" value="1"/>
</dbReference>
<dbReference type="GO" id="GO:0005525">
    <property type="term" value="F:GTP binding"/>
    <property type="evidence" value="ECO:0007669"/>
    <property type="project" value="UniProtKB-KW"/>
</dbReference>
<protein>
    <recommendedName>
        <fullName evidence="3">mannose-1-phosphate guanylyltransferase</fullName>
        <ecNumber evidence="3">2.7.7.13</ecNumber>
    </recommendedName>
</protein>
<dbReference type="InterPro" id="IPR006375">
    <property type="entry name" value="Man1P_GuaTrfase/Man6P_Isoase"/>
</dbReference>
<evidence type="ECO:0000256" key="6">
    <source>
        <dbReference type="ARBA" id="ARBA00022741"/>
    </source>
</evidence>
<evidence type="ECO:0000256" key="5">
    <source>
        <dbReference type="ARBA" id="ARBA00022695"/>
    </source>
</evidence>
<dbReference type="EC" id="2.7.7.13" evidence="3"/>
<dbReference type="SUPFAM" id="SSF51182">
    <property type="entry name" value="RmlC-like cupins"/>
    <property type="match status" value="1"/>
</dbReference>
<evidence type="ECO:0000259" key="12">
    <source>
        <dbReference type="Pfam" id="PF22640"/>
    </source>
</evidence>
<organism evidence="14">
    <name type="scientific">Escherichia coli</name>
    <dbReference type="NCBI Taxonomy" id="562"/>
    <lineage>
        <taxon>Bacteria</taxon>
        <taxon>Pseudomonadati</taxon>
        <taxon>Pseudomonadota</taxon>
        <taxon>Gammaproteobacteria</taxon>
        <taxon>Enterobacterales</taxon>
        <taxon>Enterobacteriaceae</taxon>
        <taxon>Escherichia</taxon>
    </lineage>
</organism>
<dbReference type="GO" id="GO:0004475">
    <property type="term" value="F:mannose-1-phosphate guanylyltransferase (GTP) activity"/>
    <property type="evidence" value="ECO:0007669"/>
    <property type="project" value="UniProtKB-EC"/>
</dbReference>
<comment type="catalytic activity">
    <reaction evidence="8">
        <text>alpha-D-mannose 1-phosphate + GTP + H(+) = GDP-alpha-D-mannose + diphosphate</text>
        <dbReference type="Rhea" id="RHEA:15229"/>
        <dbReference type="ChEBI" id="CHEBI:15378"/>
        <dbReference type="ChEBI" id="CHEBI:33019"/>
        <dbReference type="ChEBI" id="CHEBI:37565"/>
        <dbReference type="ChEBI" id="CHEBI:57527"/>
        <dbReference type="ChEBI" id="CHEBI:58409"/>
        <dbReference type="EC" id="2.7.7.13"/>
    </reaction>
</comment>
<dbReference type="Pfam" id="PF00483">
    <property type="entry name" value="NTP_transferase"/>
    <property type="match status" value="1"/>
</dbReference>
<dbReference type="FunFam" id="3.90.550.10:FF:000046">
    <property type="entry name" value="Mannose-1-phosphate guanylyltransferase (GDP)"/>
    <property type="match status" value="1"/>
</dbReference>
<dbReference type="FunFam" id="2.60.120.10:FF:000032">
    <property type="entry name" value="Mannose-1-phosphate guanylyltransferase/mannose-6-phosphate isomerase"/>
    <property type="match status" value="1"/>
</dbReference>
<evidence type="ECO:0000313" key="14">
    <source>
        <dbReference type="EMBL" id="BAQ01799.1"/>
    </source>
</evidence>
<dbReference type="UniPathway" id="UPA00126">
    <property type="reaction ID" value="UER00930"/>
</dbReference>
<dbReference type="InterPro" id="IPR054566">
    <property type="entry name" value="ManC/GMP-like_b-helix"/>
</dbReference>
<dbReference type="Gene3D" id="2.60.120.10">
    <property type="entry name" value="Jelly Rolls"/>
    <property type="match status" value="1"/>
</dbReference>
<accession>A0A0A8J5U5</accession>
<dbReference type="InterPro" id="IPR011051">
    <property type="entry name" value="RmlC_Cupin_sf"/>
</dbReference>
<evidence type="ECO:0000259" key="11">
    <source>
        <dbReference type="Pfam" id="PF01050"/>
    </source>
</evidence>
<dbReference type="Pfam" id="PF01050">
    <property type="entry name" value="MannoseP_isomer"/>
    <property type="match status" value="1"/>
</dbReference>
<comment type="pathway">
    <text evidence="1">Nucleotide-sugar biosynthesis; GDP-alpha-D-mannose biosynthesis; GDP-alpha-D-mannose from alpha-D-mannose 1-phosphate (GTP route): step 1/1.</text>
</comment>
<dbReference type="InterPro" id="IPR049577">
    <property type="entry name" value="GMPP_N"/>
</dbReference>
<proteinExistence type="inferred from homology"/>
<dbReference type="Gene3D" id="3.90.550.10">
    <property type="entry name" value="Spore Coat Polysaccharide Biosynthesis Protein SpsA, Chain A"/>
    <property type="match status" value="1"/>
</dbReference>
<dbReference type="GO" id="GO:0000271">
    <property type="term" value="P:polysaccharide biosynthetic process"/>
    <property type="evidence" value="ECO:0007669"/>
    <property type="project" value="InterPro"/>
</dbReference>
<dbReference type="InterPro" id="IPR051161">
    <property type="entry name" value="Mannose-6P_isomerase_type2"/>
</dbReference>
<keyword evidence="7" id="KW-0342">GTP-binding</keyword>
<name>A0A0A8J5U5_ECOLX</name>
<feature type="domain" description="Nucleotidyl transferase" evidence="10">
    <location>
        <begin position="4"/>
        <end position="284"/>
    </location>
</feature>
<dbReference type="PANTHER" id="PTHR46390:SF1">
    <property type="entry name" value="MANNOSE-1-PHOSPHATE GUANYLYLTRANSFERASE"/>
    <property type="match status" value="1"/>
</dbReference>
<evidence type="ECO:0000256" key="4">
    <source>
        <dbReference type="ARBA" id="ARBA00022679"/>
    </source>
</evidence>
<evidence type="ECO:0000256" key="7">
    <source>
        <dbReference type="ARBA" id="ARBA00023134"/>
    </source>
</evidence>
<keyword evidence="5 14" id="KW-0548">Nucleotidyltransferase</keyword>
<evidence type="ECO:0000313" key="13">
    <source>
        <dbReference type="EMBL" id="AIG62561.1"/>
    </source>
</evidence>
<dbReference type="NCBIfam" id="TIGR01479">
    <property type="entry name" value="GMP_PMI"/>
    <property type="match status" value="1"/>
</dbReference>
<keyword evidence="4 14" id="KW-0808">Transferase</keyword>
<keyword evidence="6" id="KW-0547">Nucleotide-binding</keyword>
<dbReference type="AlphaFoldDB" id="A0A0A8J5U5"/>
<dbReference type="InterPro" id="IPR014710">
    <property type="entry name" value="RmlC-like_jellyroll"/>
</dbReference>
<dbReference type="SUPFAM" id="SSF53448">
    <property type="entry name" value="Nucleotide-diphospho-sugar transferases"/>
    <property type="match status" value="1"/>
</dbReference>
<evidence type="ECO:0000256" key="3">
    <source>
        <dbReference type="ARBA" id="ARBA00012387"/>
    </source>
</evidence>
<gene>
    <name evidence="14" type="primary">manC</name>
</gene>
<evidence type="ECO:0000256" key="1">
    <source>
        <dbReference type="ARBA" id="ARBA00004823"/>
    </source>
</evidence>
<dbReference type="InterPro" id="IPR029044">
    <property type="entry name" value="Nucleotide-diphossugar_trans"/>
</dbReference>
<evidence type="ECO:0000256" key="8">
    <source>
        <dbReference type="ARBA" id="ARBA00047343"/>
    </source>
</evidence>
<dbReference type="CDD" id="cd02509">
    <property type="entry name" value="GDP-M1P_Guanylyltransferase"/>
    <property type="match status" value="1"/>
</dbReference>
<dbReference type="EMBL" id="KJ755559">
    <property type="protein sequence ID" value="AIG62561.1"/>
    <property type="molecule type" value="Genomic_DNA"/>
</dbReference>
<comment type="similarity">
    <text evidence="2 9">Belongs to the mannose-6-phosphate isomerase type 2 family.</text>
</comment>